<accession>A0AA50F3C4</accession>
<keyword evidence="2" id="KW-1185">Reference proteome</keyword>
<evidence type="ECO:0000313" key="1">
    <source>
        <dbReference type="EMBL" id="WLW41020.1"/>
    </source>
</evidence>
<name>A0AA50F3C4_9CAUD</name>
<sequence length="79" mass="8919">MTKQTQHNLDIQVMPPMGPLGKSIYKLQQVWGPEDNPNVDTVWLTSYDVEALWELYQREQALAASSAANASCFNTKYEG</sequence>
<gene>
    <name evidence="1" type="ORF">IBHPHPPA_00020</name>
</gene>
<organism evidence="1 2">
    <name type="scientific">Salmonella phage KKP 3828</name>
    <dbReference type="NCBI Taxonomy" id="3041358"/>
    <lineage>
        <taxon>Viruses</taxon>
        <taxon>Duplodnaviria</taxon>
        <taxon>Heunggongvirae</taxon>
        <taxon>Uroviricota</taxon>
        <taxon>Caudoviricetes</taxon>
        <taxon>Autographivirales</taxon>
        <taxon>Autoscriptoviridae</taxon>
        <taxon>Slopekvirinae</taxon>
        <taxon>Koutsourovirus</taxon>
        <taxon>Koutsourovirus KKP3828</taxon>
    </lineage>
</organism>
<reference evidence="1" key="1">
    <citation type="submission" date="2023-05" db="EMBL/GenBank/DDBJ databases">
        <title>Genome analysis of newly isolated bacteriophages.</title>
        <authorList>
            <person name="Wojcicki M."/>
            <person name="Swider O."/>
            <person name="Srednicka P."/>
            <person name="Shymialevich D."/>
        </authorList>
    </citation>
    <scope>NUCLEOTIDE SEQUENCE</scope>
</reference>
<dbReference type="EMBL" id="OR067835">
    <property type="protein sequence ID" value="WLW41020.1"/>
    <property type="molecule type" value="Genomic_DNA"/>
</dbReference>
<proteinExistence type="predicted"/>
<dbReference type="Proteomes" id="UP001234853">
    <property type="component" value="Segment"/>
</dbReference>
<evidence type="ECO:0000313" key="2">
    <source>
        <dbReference type="Proteomes" id="UP001234853"/>
    </source>
</evidence>
<protein>
    <submittedName>
        <fullName evidence="1">Uncharacterized protein</fullName>
    </submittedName>
</protein>